<organism evidence="1 2">
    <name type="scientific">Allacma fusca</name>
    <dbReference type="NCBI Taxonomy" id="39272"/>
    <lineage>
        <taxon>Eukaryota</taxon>
        <taxon>Metazoa</taxon>
        <taxon>Ecdysozoa</taxon>
        <taxon>Arthropoda</taxon>
        <taxon>Hexapoda</taxon>
        <taxon>Collembola</taxon>
        <taxon>Symphypleona</taxon>
        <taxon>Sminthuridae</taxon>
        <taxon>Allacma</taxon>
    </lineage>
</organism>
<protein>
    <submittedName>
        <fullName evidence="1">Uncharacterized protein</fullName>
    </submittedName>
</protein>
<dbReference type="EMBL" id="CAJVCH010069914">
    <property type="protein sequence ID" value="CAG7720351.1"/>
    <property type="molecule type" value="Genomic_DNA"/>
</dbReference>
<reference evidence="1" key="1">
    <citation type="submission" date="2021-06" db="EMBL/GenBank/DDBJ databases">
        <authorList>
            <person name="Hodson N. C."/>
            <person name="Mongue J. A."/>
            <person name="Jaron S. K."/>
        </authorList>
    </citation>
    <scope>NUCLEOTIDE SEQUENCE</scope>
</reference>
<dbReference type="AlphaFoldDB" id="A0A8J2JHM6"/>
<evidence type="ECO:0000313" key="2">
    <source>
        <dbReference type="Proteomes" id="UP000708208"/>
    </source>
</evidence>
<keyword evidence="2" id="KW-1185">Reference proteome</keyword>
<sequence length="44" mass="5123">VTREQVKESIESWLRHANDRLKLKAKKLGSQEVDQITSSCDEHE</sequence>
<feature type="non-terminal residue" evidence="1">
    <location>
        <position position="1"/>
    </location>
</feature>
<evidence type="ECO:0000313" key="1">
    <source>
        <dbReference type="EMBL" id="CAG7720351.1"/>
    </source>
</evidence>
<dbReference type="Proteomes" id="UP000708208">
    <property type="component" value="Unassembled WGS sequence"/>
</dbReference>
<comment type="caution">
    <text evidence="1">The sequence shown here is derived from an EMBL/GenBank/DDBJ whole genome shotgun (WGS) entry which is preliminary data.</text>
</comment>
<gene>
    <name evidence="1" type="ORF">AFUS01_LOCUS9632</name>
</gene>
<proteinExistence type="predicted"/>
<name>A0A8J2JHM6_9HEXA</name>
<accession>A0A8J2JHM6</accession>